<dbReference type="GO" id="GO:0035556">
    <property type="term" value="P:intracellular signal transduction"/>
    <property type="evidence" value="ECO:0007669"/>
    <property type="project" value="InterPro"/>
</dbReference>
<dbReference type="Gene3D" id="3.30.70.1230">
    <property type="entry name" value="Nucleotide cyclase"/>
    <property type="match status" value="1"/>
</dbReference>
<dbReference type="STRING" id="28445.BHQ20_01965"/>
<dbReference type="SMART" id="SM00044">
    <property type="entry name" value="CYCc"/>
    <property type="match status" value="1"/>
</dbReference>
<reference evidence="7 8" key="1">
    <citation type="submission" date="2017-02" db="EMBL/GenBank/DDBJ databases">
        <title>The new phylogeny of genus Mycobacterium.</title>
        <authorList>
            <person name="Tortoli E."/>
            <person name="Trovato A."/>
            <person name="Cirillo D.M."/>
        </authorList>
    </citation>
    <scope>NUCLEOTIDE SEQUENCE [LARGE SCALE GENOMIC DNA]</scope>
    <source>
        <strain evidence="7 8">DSM 44049</strain>
    </source>
</reference>
<evidence type="ECO:0000256" key="2">
    <source>
        <dbReference type="ARBA" id="ARBA00022989"/>
    </source>
</evidence>
<organism evidence="7 8">
    <name type="scientific">Mycobacterium intermedium</name>
    <dbReference type="NCBI Taxonomy" id="28445"/>
    <lineage>
        <taxon>Bacteria</taxon>
        <taxon>Bacillati</taxon>
        <taxon>Actinomycetota</taxon>
        <taxon>Actinomycetes</taxon>
        <taxon>Mycobacteriales</taxon>
        <taxon>Mycobacteriaceae</taxon>
        <taxon>Mycobacterium</taxon>
        <taxon>Mycobacterium simiae complex</taxon>
    </lineage>
</organism>
<evidence type="ECO:0000256" key="4">
    <source>
        <dbReference type="SAM" id="Phobius"/>
    </source>
</evidence>
<dbReference type="PANTHER" id="PTHR45655:SF13">
    <property type="entry name" value="SOLUBLE GUANYLATE CYCLASE GCY-32-RELATED"/>
    <property type="match status" value="1"/>
</dbReference>
<dbReference type="AlphaFoldDB" id="A0A1E3SM28"/>
<feature type="transmembrane region" description="Helical" evidence="4">
    <location>
        <begin position="37"/>
        <end position="58"/>
    </location>
</feature>
<dbReference type="CDD" id="cd06225">
    <property type="entry name" value="HAMP"/>
    <property type="match status" value="1"/>
</dbReference>
<keyword evidence="1 4" id="KW-0812">Transmembrane</keyword>
<dbReference type="Pfam" id="PF00672">
    <property type="entry name" value="HAMP"/>
    <property type="match status" value="1"/>
</dbReference>
<accession>A0A1E3SM28</accession>
<dbReference type="InterPro" id="IPR003660">
    <property type="entry name" value="HAMP_dom"/>
</dbReference>
<dbReference type="EMBL" id="MVHT01000029">
    <property type="protein sequence ID" value="ORB05548.1"/>
    <property type="molecule type" value="Genomic_DNA"/>
</dbReference>
<dbReference type="RefSeq" id="WP_069417401.1">
    <property type="nucleotide sequence ID" value="NZ_CBCRZH010000007.1"/>
</dbReference>
<dbReference type="GO" id="GO:0009190">
    <property type="term" value="P:cyclic nucleotide biosynthetic process"/>
    <property type="evidence" value="ECO:0007669"/>
    <property type="project" value="InterPro"/>
</dbReference>
<dbReference type="InterPro" id="IPR029787">
    <property type="entry name" value="Nucleotide_cyclase"/>
</dbReference>
<evidence type="ECO:0000259" key="6">
    <source>
        <dbReference type="PROSITE" id="PS50885"/>
    </source>
</evidence>
<dbReference type="Gene3D" id="6.10.340.10">
    <property type="match status" value="1"/>
</dbReference>
<evidence type="ECO:0000313" key="7">
    <source>
        <dbReference type="EMBL" id="ORB05548.1"/>
    </source>
</evidence>
<evidence type="ECO:0000313" key="8">
    <source>
        <dbReference type="Proteomes" id="UP000192739"/>
    </source>
</evidence>
<protein>
    <submittedName>
        <fullName evidence="7">Adenylate/guanylate cyclase domain-containing protein</fullName>
    </submittedName>
</protein>
<dbReference type="Pfam" id="PF00211">
    <property type="entry name" value="Guanylate_cyc"/>
    <property type="match status" value="1"/>
</dbReference>
<dbReference type="PROSITE" id="PS50125">
    <property type="entry name" value="GUANYLATE_CYCLASE_2"/>
    <property type="match status" value="1"/>
</dbReference>
<sequence length="737" mass="81184">MTSGQQTEPASAEEPDREASRGRRLLLFLRVGIQSKVLVTLLVCSILSVTVVGVIGYASGRRSLQDVAVERLVELRESHKRQLESMFAELTNSVIVYSSGFSALEAQEAFNAGFAQLANATITPAQEQSLIDYYKKEMIAPIAKLTGDELDIKALLPTSNAQKYLQAYYTAPYAPPNDANRPDNAGDGSAWSAANARYDDFFHSIVTRFGFKDALLLDLDGNVVYSVAKGPDLGTNVFTGPYRETNLRDAYTKALRSNDLEFVWVTDFQPYQPQLDVPTAWVVSPVGMGGRIEGVMAVPVPITKISDIMNAQKHWEAVGMGRSTETYLAGPDGLMRSDSRRFLQDPDAYQREAVSGGAAPDVVNRAMRLGGTTLVQPVQTEGLRLALRGQSGVTRDIGYLGNRQLEAYAPLNLPNSDLHWAILATRDDADAYQRMAAFTKTLVLAVAGISFVVCVVSMLFAKLLVRPIRRLEAGTEQISSGNYEVTVPVTSRDELGDLTRSFNEMSRNLKLKEEQLEAQRREMDRLLLSLMPEPVAQRYRGGQETVAMEHQNVAVVFADIIGLDELASSLSGDQLVGIVDGLFREFDSAAESLGVERIRTFHNRYLASCGVTTPRLDNLHRSIEFALEMQRIVTRFNNQATQPSHRLGLRICINTGDVISGLVGRSGLVYDMWGGAVGLAYQMHRAATGPGIYVTSQVFESMRDIQEFSAVGEISVNGTTQRIWRLVEPQLESQSER</sequence>
<keyword evidence="3" id="KW-0175">Coiled coil</keyword>
<name>A0A1E3SM28_MYCIE</name>
<dbReference type="GO" id="GO:0016020">
    <property type="term" value="C:membrane"/>
    <property type="evidence" value="ECO:0007669"/>
    <property type="project" value="InterPro"/>
</dbReference>
<gene>
    <name evidence="7" type="ORF">BST27_12480</name>
</gene>
<dbReference type="SUPFAM" id="SSF55073">
    <property type="entry name" value="Nucleotide cyclase"/>
    <property type="match status" value="1"/>
</dbReference>
<keyword evidence="4" id="KW-0472">Membrane</keyword>
<dbReference type="PROSITE" id="PS50885">
    <property type="entry name" value="HAMP"/>
    <property type="match status" value="1"/>
</dbReference>
<feature type="domain" description="Guanylate cyclase" evidence="5">
    <location>
        <begin position="554"/>
        <end position="684"/>
    </location>
</feature>
<proteinExistence type="predicted"/>
<evidence type="ECO:0000256" key="3">
    <source>
        <dbReference type="SAM" id="Coils"/>
    </source>
</evidence>
<evidence type="ECO:0000259" key="5">
    <source>
        <dbReference type="PROSITE" id="PS50125"/>
    </source>
</evidence>
<dbReference type="PANTHER" id="PTHR45655">
    <property type="entry name" value="GUANYLATE CYCLASE SOLUBLE SUBUNIT BETA-2"/>
    <property type="match status" value="1"/>
</dbReference>
<evidence type="ECO:0000256" key="1">
    <source>
        <dbReference type="ARBA" id="ARBA00022692"/>
    </source>
</evidence>
<dbReference type="SMART" id="SM00304">
    <property type="entry name" value="HAMP"/>
    <property type="match status" value="1"/>
</dbReference>
<keyword evidence="2 4" id="KW-1133">Transmembrane helix</keyword>
<comment type="caution">
    <text evidence="7">The sequence shown here is derived from an EMBL/GenBank/DDBJ whole genome shotgun (WGS) entry which is preliminary data.</text>
</comment>
<dbReference type="CDD" id="cd07302">
    <property type="entry name" value="CHD"/>
    <property type="match status" value="1"/>
</dbReference>
<feature type="transmembrane region" description="Helical" evidence="4">
    <location>
        <begin position="442"/>
        <end position="461"/>
    </location>
</feature>
<dbReference type="SUPFAM" id="SSF158472">
    <property type="entry name" value="HAMP domain-like"/>
    <property type="match status" value="1"/>
</dbReference>
<keyword evidence="8" id="KW-1185">Reference proteome</keyword>
<feature type="domain" description="HAMP" evidence="6">
    <location>
        <begin position="462"/>
        <end position="514"/>
    </location>
</feature>
<feature type="coiled-coil region" evidence="3">
    <location>
        <begin position="502"/>
        <end position="529"/>
    </location>
</feature>
<dbReference type="InterPro" id="IPR001054">
    <property type="entry name" value="A/G_cyclase"/>
</dbReference>
<dbReference type="OrthoDB" id="9806704at2"/>
<dbReference type="GO" id="GO:0004016">
    <property type="term" value="F:adenylate cyclase activity"/>
    <property type="evidence" value="ECO:0007669"/>
    <property type="project" value="UniProtKB-ARBA"/>
</dbReference>
<dbReference type="Proteomes" id="UP000192739">
    <property type="component" value="Unassembled WGS sequence"/>
</dbReference>